<comment type="caution">
    <text evidence="1">The sequence shown here is derived from an EMBL/GenBank/DDBJ whole genome shotgun (WGS) entry which is preliminary data.</text>
</comment>
<organism evidence="1 2">
    <name type="scientific">Virgibacillus xinjiangensis</name>
    <dbReference type="NCBI Taxonomy" id="393090"/>
    <lineage>
        <taxon>Bacteria</taxon>
        <taxon>Bacillati</taxon>
        <taxon>Bacillota</taxon>
        <taxon>Bacilli</taxon>
        <taxon>Bacillales</taxon>
        <taxon>Bacillaceae</taxon>
        <taxon>Virgibacillus</taxon>
    </lineage>
</organism>
<dbReference type="Proteomes" id="UP001595279">
    <property type="component" value="Unassembled WGS sequence"/>
</dbReference>
<protein>
    <submittedName>
        <fullName evidence="1">Uncharacterized protein</fullName>
    </submittedName>
</protein>
<proteinExistence type="predicted"/>
<evidence type="ECO:0000313" key="2">
    <source>
        <dbReference type="Proteomes" id="UP001595279"/>
    </source>
</evidence>
<dbReference type="EMBL" id="JBHRSA010000046">
    <property type="protein sequence ID" value="MFC3041043.1"/>
    <property type="molecule type" value="Genomic_DNA"/>
</dbReference>
<accession>A0ABV7CY66</accession>
<sequence>MNRFNGAVFRGELDIAEETFYLTQVKSLSTQSTLSEKQLVQLSRYLEKQSDTCTITVNDQLPILLKEDEIEMLQQEISRILSSFQ</sequence>
<keyword evidence="2" id="KW-1185">Reference proteome</keyword>
<reference evidence="2" key="1">
    <citation type="journal article" date="2019" name="Int. J. Syst. Evol. Microbiol.">
        <title>The Global Catalogue of Microorganisms (GCM) 10K type strain sequencing project: providing services to taxonomists for standard genome sequencing and annotation.</title>
        <authorList>
            <consortium name="The Broad Institute Genomics Platform"/>
            <consortium name="The Broad Institute Genome Sequencing Center for Infectious Disease"/>
            <person name="Wu L."/>
            <person name="Ma J."/>
        </authorList>
    </citation>
    <scope>NUCLEOTIDE SEQUENCE [LARGE SCALE GENOMIC DNA]</scope>
    <source>
        <strain evidence="2">KCTC 13128</strain>
    </source>
</reference>
<dbReference type="RefSeq" id="WP_390272986.1">
    <property type="nucleotide sequence ID" value="NZ_JBHRSA010000046.1"/>
</dbReference>
<name>A0ABV7CY66_9BACI</name>
<gene>
    <name evidence="1" type="ORF">ACFOGI_12420</name>
</gene>
<evidence type="ECO:0000313" key="1">
    <source>
        <dbReference type="EMBL" id="MFC3041043.1"/>
    </source>
</evidence>